<protein>
    <recommendedName>
        <fullName evidence="8">Glycine transporter domain-containing protein</fullName>
    </recommendedName>
</protein>
<dbReference type="Proteomes" id="UP000018922">
    <property type="component" value="Chromosome I"/>
</dbReference>
<dbReference type="GO" id="GO:0005886">
    <property type="term" value="C:plasma membrane"/>
    <property type="evidence" value="ECO:0007669"/>
    <property type="project" value="UniProtKB-SubCell"/>
</dbReference>
<evidence type="ECO:0000256" key="3">
    <source>
        <dbReference type="ARBA" id="ARBA00022475"/>
    </source>
</evidence>
<evidence type="ECO:0000256" key="5">
    <source>
        <dbReference type="ARBA" id="ARBA00022989"/>
    </source>
</evidence>
<evidence type="ECO:0000259" key="8">
    <source>
        <dbReference type="Pfam" id="PF03458"/>
    </source>
</evidence>
<dbReference type="HOGENOM" id="CLU_064906_2_2_5"/>
<dbReference type="Pfam" id="PF03458">
    <property type="entry name" value="Gly_transporter"/>
    <property type="match status" value="2"/>
</dbReference>
<proteinExistence type="inferred from homology"/>
<sequence length="210" mass="22256">MTPVSEAIAQIFAAIDLIGLAVFAITGALVAARKEMDPVGFMVVGTVTAIGGGTVRDLILGVRPVWIEDTTYLVVSLVASLATFWAAKPFTRILPLLLWLDALGMALFAVAGTQKAAALQAPVLVCVIMGVMTASFGGLIRDIFCGEKPLMFHREIYATAAAAGSMVWLALHHFSTLPEFGQTVLAIAAGFAIRGAAIIWGLHFPQYKPR</sequence>
<feature type="transmembrane region" description="Helical" evidence="7">
    <location>
        <begin position="94"/>
        <end position="113"/>
    </location>
</feature>
<dbReference type="eggNOG" id="COG2860">
    <property type="taxonomic scope" value="Bacteria"/>
</dbReference>
<keyword evidence="3" id="KW-1003">Cell membrane</keyword>
<dbReference type="EMBL" id="HG794546">
    <property type="protein sequence ID" value="CDK98349.1"/>
    <property type="molecule type" value="Genomic_DNA"/>
</dbReference>
<feature type="transmembrane region" description="Helical" evidence="7">
    <location>
        <begin position="156"/>
        <end position="174"/>
    </location>
</feature>
<name>V6EYS6_MAGGM</name>
<feature type="domain" description="Glycine transporter" evidence="8">
    <location>
        <begin position="14"/>
        <end position="86"/>
    </location>
</feature>
<dbReference type="KEGG" id="mgy:MGMSRv2__1134"/>
<feature type="domain" description="Glycine transporter" evidence="8">
    <location>
        <begin position="98"/>
        <end position="172"/>
    </location>
</feature>
<accession>V6EYS6</accession>
<evidence type="ECO:0000256" key="2">
    <source>
        <dbReference type="ARBA" id="ARBA00008193"/>
    </source>
</evidence>
<comment type="similarity">
    <text evidence="2">Belongs to the UPF0126 family.</text>
</comment>
<evidence type="ECO:0000313" key="9">
    <source>
        <dbReference type="EMBL" id="CDK98349.1"/>
    </source>
</evidence>
<feature type="transmembrane region" description="Helical" evidence="7">
    <location>
        <begin position="12"/>
        <end position="32"/>
    </location>
</feature>
<comment type="subcellular location">
    <subcellularLocation>
        <location evidence="1">Cell membrane</location>
        <topology evidence="1">Multi-pass membrane protein</topology>
    </subcellularLocation>
</comment>
<keyword evidence="5 7" id="KW-1133">Transmembrane helix</keyword>
<feature type="transmembrane region" description="Helical" evidence="7">
    <location>
        <begin position="39"/>
        <end position="59"/>
    </location>
</feature>
<feature type="transmembrane region" description="Helical" evidence="7">
    <location>
        <begin position="119"/>
        <end position="144"/>
    </location>
</feature>
<gene>
    <name evidence="9" type="ordered locus">MGMSRv2__1134</name>
</gene>
<keyword evidence="4 7" id="KW-0812">Transmembrane</keyword>
<keyword evidence="10" id="KW-1185">Reference proteome</keyword>
<feature type="transmembrane region" description="Helical" evidence="7">
    <location>
        <begin position="180"/>
        <end position="202"/>
    </location>
</feature>
<organism evidence="9 10">
    <name type="scientific">Magnetospirillum gryphiswaldense (strain DSM 6361 / JCM 21280 / NBRC 15271 / MSR-1)</name>
    <dbReference type="NCBI Taxonomy" id="431944"/>
    <lineage>
        <taxon>Bacteria</taxon>
        <taxon>Pseudomonadati</taxon>
        <taxon>Pseudomonadota</taxon>
        <taxon>Alphaproteobacteria</taxon>
        <taxon>Rhodospirillales</taxon>
        <taxon>Rhodospirillaceae</taxon>
        <taxon>Magnetospirillum</taxon>
    </lineage>
</organism>
<evidence type="ECO:0000256" key="4">
    <source>
        <dbReference type="ARBA" id="ARBA00022692"/>
    </source>
</evidence>
<dbReference type="AlphaFoldDB" id="V6EYS6"/>
<dbReference type="PANTHER" id="PTHR30506:SF3">
    <property type="entry name" value="UPF0126 INNER MEMBRANE PROTEIN YADS-RELATED"/>
    <property type="match status" value="1"/>
</dbReference>
<dbReference type="InterPro" id="IPR005115">
    <property type="entry name" value="Gly_transporter"/>
</dbReference>
<dbReference type="PANTHER" id="PTHR30506">
    <property type="entry name" value="INNER MEMBRANE PROTEIN"/>
    <property type="match status" value="1"/>
</dbReference>
<keyword evidence="6 7" id="KW-0472">Membrane</keyword>
<evidence type="ECO:0000256" key="6">
    <source>
        <dbReference type="ARBA" id="ARBA00023136"/>
    </source>
</evidence>
<reference evidence="9 10" key="1">
    <citation type="journal article" date="2014" name="Genome Announc.">
        <title>Complete genome sequence of Magnetospirillum gryphiswaldense MSR-1.</title>
        <authorList>
            <person name="Wang X."/>
            <person name="Wang Q."/>
            <person name="Zhang W."/>
            <person name="Wang Y."/>
            <person name="Li L."/>
            <person name="Wen T."/>
            <person name="Zhang T."/>
            <person name="Zhang Y."/>
            <person name="Xu J."/>
            <person name="Hu J."/>
            <person name="Li S."/>
            <person name="Liu L."/>
            <person name="Liu J."/>
            <person name="Jiang W."/>
            <person name="Tian J."/>
            <person name="Li Y."/>
            <person name="Schuler D."/>
            <person name="Wang L."/>
            <person name="Li J."/>
        </authorList>
    </citation>
    <scope>NUCLEOTIDE SEQUENCE [LARGE SCALE GENOMIC DNA]</scope>
    <source>
        <strain evidence="10">DSM 6361 / JCM 21280 / NBRC 15271 / MSR-1</strain>
    </source>
</reference>
<feature type="transmembrane region" description="Helical" evidence="7">
    <location>
        <begin position="71"/>
        <end position="87"/>
    </location>
</feature>
<evidence type="ECO:0000256" key="7">
    <source>
        <dbReference type="SAM" id="Phobius"/>
    </source>
</evidence>
<evidence type="ECO:0000256" key="1">
    <source>
        <dbReference type="ARBA" id="ARBA00004651"/>
    </source>
</evidence>
<evidence type="ECO:0000313" key="10">
    <source>
        <dbReference type="Proteomes" id="UP000018922"/>
    </source>
</evidence>